<keyword evidence="10" id="KW-1185">Reference proteome</keyword>
<dbReference type="InterPro" id="IPR001236">
    <property type="entry name" value="Lactate/malate_DH_N"/>
</dbReference>
<evidence type="ECO:0000259" key="8">
    <source>
        <dbReference type="Pfam" id="PF02866"/>
    </source>
</evidence>
<evidence type="ECO:0000313" key="10">
    <source>
        <dbReference type="Proteomes" id="UP000186922"/>
    </source>
</evidence>
<comment type="catalytic activity">
    <reaction evidence="6">
        <text>(S)-lactate + NAD(+) = pyruvate + NADH + H(+)</text>
        <dbReference type="Rhea" id="RHEA:23444"/>
        <dbReference type="ChEBI" id="CHEBI:15361"/>
        <dbReference type="ChEBI" id="CHEBI:15378"/>
        <dbReference type="ChEBI" id="CHEBI:16651"/>
        <dbReference type="ChEBI" id="CHEBI:57540"/>
        <dbReference type="ChEBI" id="CHEBI:57945"/>
        <dbReference type="EC" id="1.1.1.27"/>
    </reaction>
</comment>
<dbReference type="SMR" id="A0A1D1VTY3"/>
<evidence type="ECO:0000256" key="1">
    <source>
        <dbReference type="ARBA" id="ARBA00004843"/>
    </source>
</evidence>
<dbReference type="PANTHER" id="PTHR43128:SF16">
    <property type="entry name" value="L-LACTATE DEHYDROGENASE"/>
    <property type="match status" value="1"/>
</dbReference>
<dbReference type="InterPro" id="IPR036291">
    <property type="entry name" value="NAD(P)-bd_dom_sf"/>
</dbReference>
<dbReference type="GO" id="GO:0006089">
    <property type="term" value="P:lactate metabolic process"/>
    <property type="evidence" value="ECO:0007669"/>
    <property type="project" value="TreeGrafter"/>
</dbReference>
<sequence length="248" mass="27123">MTNPTPGGDLRSKLMKEMQPPSECAYSKVTIVGVGIIPQLLKYSPDTLLCVVSNPVDVMTYLAWKLSGLPPHRVFGSGCALDTSRLKFYMAERLLTDVSSCHGYVIGEHGDSSVVVWSGMNVAGVRLTDLKPELGTDKDPEKWLDLHKLVIESANEIIKLKGYTSWAIGLCVSELCAAVMSNRKHIYSLSTMVKGCQGIEDEIFLSLPCVLSQNGINAVVNLTLTDGEKEKLKKSAKELSELYRSANL</sequence>
<dbReference type="SUPFAM" id="SSF51735">
    <property type="entry name" value="NAD(P)-binding Rossmann-fold domains"/>
    <property type="match status" value="1"/>
</dbReference>
<protein>
    <recommendedName>
        <fullName evidence="3 6">L-lactate dehydrogenase</fullName>
        <ecNumber evidence="3 6">1.1.1.27</ecNumber>
    </recommendedName>
</protein>
<dbReference type="Pfam" id="PF00056">
    <property type="entry name" value="Ldh_1_N"/>
    <property type="match status" value="1"/>
</dbReference>
<dbReference type="UniPathway" id="UPA00554">
    <property type="reaction ID" value="UER00611"/>
</dbReference>
<dbReference type="InterPro" id="IPR001557">
    <property type="entry name" value="L-lactate/malate_DH"/>
</dbReference>
<dbReference type="Gene3D" id="3.40.50.720">
    <property type="entry name" value="NAD(P)-binding Rossmann-like Domain"/>
    <property type="match status" value="1"/>
</dbReference>
<organism evidence="9 10">
    <name type="scientific">Ramazzottius varieornatus</name>
    <name type="common">Water bear</name>
    <name type="synonym">Tardigrade</name>
    <dbReference type="NCBI Taxonomy" id="947166"/>
    <lineage>
        <taxon>Eukaryota</taxon>
        <taxon>Metazoa</taxon>
        <taxon>Ecdysozoa</taxon>
        <taxon>Tardigrada</taxon>
        <taxon>Eutardigrada</taxon>
        <taxon>Parachela</taxon>
        <taxon>Hypsibioidea</taxon>
        <taxon>Ramazzottiidae</taxon>
        <taxon>Ramazzottius</taxon>
    </lineage>
</organism>
<comment type="similarity">
    <text evidence="2">Belongs to the LDH/MDH superfamily. LDH family.</text>
</comment>
<dbReference type="InterPro" id="IPR022383">
    <property type="entry name" value="Lactate/malate_DH_C"/>
</dbReference>
<feature type="domain" description="Lactate/malate dehydrogenase C-terminal" evidence="8">
    <location>
        <begin position="81"/>
        <end position="241"/>
    </location>
</feature>
<dbReference type="Gene3D" id="3.90.110.10">
    <property type="entry name" value="Lactate dehydrogenase/glycoside hydrolase, family 4, C-terminal"/>
    <property type="match status" value="1"/>
</dbReference>
<feature type="domain" description="Lactate/malate dehydrogenase N-terminal" evidence="7">
    <location>
        <begin position="35"/>
        <end position="76"/>
    </location>
</feature>
<name>A0A1D1VTY3_RAMVA</name>
<keyword evidence="5 6" id="KW-0520">NAD</keyword>
<evidence type="ECO:0000256" key="6">
    <source>
        <dbReference type="RuleBase" id="RU000496"/>
    </source>
</evidence>
<dbReference type="PROSITE" id="PS00064">
    <property type="entry name" value="L_LDH"/>
    <property type="match status" value="1"/>
</dbReference>
<evidence type="ECO:0000256" key="5">
    <source>
        <dbReference type="ARBA" id="ARBA00023027"/>
    </source>
</evidence>
<dbReference type="SUPFAM" id="SSF56327">
    <property type="entry name" value="LDH C-terminal domain-like"/>
    <property type="match status" value="1"/>
</dbReference>
<dbReference type="InterPro" id="IPR015955">
    <property type="entry name" value="Lactate_DH/Glyco_Ohase_4_C"/>
</dbReference>
<accession>A0A1D1VTY3</accession>
<evidence type="ECO:0000256" key="4">
    <source>
        <dbReference type="ARBA" id="ARBA00023002"/>
    </source>
</evidence>
<dbReference type="PANTHER" id="PTHR43128">
    <property type="entry name" value="L-2-HYDROXYCARBOXYLATE DEHYDROGENASE (NAD(P)(+))"/>
    <property type="match status" value="1"/>
</dbReference>
<comment type="caution">
    <text evidence="9">The sequence shown here is derived from an EMBL/GenBank/DDBJ whole genome shotgun (WGS) entry which is preliminary data.</text>
</comment>
<reference evidence="9 10" key="1">
    <citation type="journal article" date="2016" name="Nat. Commun.">
        <title>Extremotolerant tardigrade genome and improved radiotolerance of human cultured cells by tardigrade-unique protein.</title>
        <authorList>
            <person name="Hashimoto T."/>
            <person name="Horikawa D.D."/>
            <person name="Saito Y."/>
            <person name="Kuwahara H."/>
            <person name="Kozuka-Hata H."/>
            <person name="Shin-I T."/>
            <person name="Minakuchi Y."/>
            <person name="Ohishi K."/>
            <person name="Motoyama A."/>
            <person name="Aizu T."/>
            <person name="Enomoto A."/>
            <person name="Kondo K."/>
            <person name="Tanaka S."/>
            <person name="Hara Y."/>
            <person name="Koshikawa S."/>
            <person name="Sagara H."/>
            <person name="Miura T."/>
            <person name="Yokobori S."/>
            <person name="Miyagawa K."/>
            <person name="Suzuki Y."/>
            <person name="Kubo T."/>
            <person name="Oyama M."/>
            <person name="Kohara Y."/>
            <person name="Fujiyama A."/>
            <person name="Arakawa K."/>
            <person name="Katayama T."/>
            <person name="Toyoda A."/>
            <person name="Kunieda T."/>
        </authorList>
    </citation>
    <scope>NUCLEOTIDE SEQUENCE [LARGE SCALE GENOMIC DNA]</scope>
    <source>
        <strain evidence="9 10">YOKOZUNA-1</strain>
    </source>
</reference>
<dbReference type="OrthoDB" id="5405561at2759"/>
<dbReference type="STRING" id="947166.A0A1D1VTY3"/>
<dbReference type="GO" id="GO:0004459">
    <property type="term" value="F:L-lactate dehydrogenase (NAD+) activity"/>
    <property type="evidence" value="ECO:0007669"/>
    <property type="project" value="UniProtKB-EC"/>
</dbReference>
<gene>
    <name evidence="9" type="primary">RvY_14654-1</name>
    <name evidence="9" type="synonym">RvY_14654.1</name>
    <name evidence="9" type="ORF">RvY_14654</name>
</gene>
<evidence type="ECO:0000256" key="3">
    <source>
        <dbReference type="ARBA" id="ARBA00012967"/>
    </source>
</evidence>
<dbReference type="Proteomes" id="UP000186922">
    <property type="component" value="Unassembled WGS sequence"/>
</dbReference>
<dbReference type="InterPro" id="IPR018177">
    <property type="entry name" value="L-lactate_DH_AS"/>
</dbReference>
<dbReference type="AlphaFoldDB" id="A0A1D1VTY3"/>
<evidence type="ECO:0000313" key="9">
    <source>
        <dbReference type="EMBL" id="GAV04366.1"/>
    </source>
</evidence>
<evidence type="ECO:0000256" key="2">
    <source>
        <dbReference type="ARBA" id="ARBA00006054"/>
    </source>
</evidence>
<dbReference type="EC" id="1.1.1.27" evidence="3 6"/>
<proteinExistence type="inferred from homology"/>
<comment type="pathway">
    <text evidence="1 6">Fermentation; pyruvate fermentation to lactate; (S)-lactate from pyruvate: step 1/1.</text>
</comment>
<dbReference type="Pfam" id="PF02866">
    <property type="entry name" value="Ldh_1_C"/>
    <property type="match status" value="1"/>
</dbReference>
<evidence type="ECO:0000259" key="7">
    <source>
        <dbReference type="Pfam" id="PF00056"/>
    </source>
</evidence>
<keyword evidence="4 6" id="KW-0560">Oxidoreductase</keyword>
<dbReference type="PRINTS" id="PR00086">
    <property type="entry name" value="LLDHDRGNASE"/>
</dbReference>
<dbReference type="EMBL" id="BDGG01000010">
    <property type="protein sequence ID" value="GAV04366.1"/>
    <property type="molecule type" value="Genomic_DNA"/>
</dbReference>